<name>A0ABU6DHF3_9BACL</name>
<dbReference type="EMBL" id="JAROBY010000041">
    <property type="protein sequence ID" value="MEB4796966.1"/>
    <property type="molecule type" value="Genomic_DNA"/>
</dbReference>
<comment type="caution">
    <text evidence="2">The sequence shown here is derived from an EMBL/GenBank/DDBJ whole genome shotgun (WGS) entry which is preliminary data.</text>
</comment>
<evidence type="ECO:0000313" key="2">
    <source>
        <dbReference type="EMBL" id="MEB4796966.1"/>
    </source>
</evidence>
<feature type="transmembrane region" description="Helical" evidence="1">
    <location>
        <begin position="38"/>
        <end position="56"/>
    </location>
</feature>
<feature type="transmembrane region" description="Helical" evidence="1">
    <location>
        <begin position="6"/>
        <end position="26"/>
    </location>
</feature>
<dbReference type="RefSeq" id="WP_127455045.1">
    <property type="nucleotide sequence ID" value="NZ_JAROBY010000041.1"/>
</dbReference>
<sequence>MEVFSILFLLNVCTTLIAVGAVVSLGKMPKLFDRFEKWVYYMVILIAIEQLHSAIVDNFKLIQFAESFWAFYFYKLNQIFIFPIGTLWLLVPIFQANTRFLIKILYIGIWFSALTGSYHLFQFFGILTLTGWNLGYSMVIWYTALLELTCFCLVFRKMLGKCDGHDPLPT</sequence>
<keyword evidence="1" id="KW-0812">Transmembrane</keyword>
<evidence type="ECO:0000313" key="3">
    <source>
        <dbReference type="Proteomes" id="UP001355653"/>
    </source>
</evidence>
<reference evidence="2 3" key="1">
    <citation type="submission" date="2023-03" db="EMBL/GenBank/DDBJ databases">
        <title>Bacillus Genome Sequencing.</title>
        <authorList>
            <person name="Dunlap C."/>
        </authorList>
    </citation>
    <scope>NUCLEOTIDE SEQUENCE [LARGE SCALE GENOMIC DNA]</scope>
    <source>
        <strain evidence="2 3">NRS-1351</strain>
    </source>
</reference>
<feature type="transmembrane region" description="Helical" evidence="1">
    <location>
        <begin position="76"/>
        <end position="94"/>
    </location>
</feature>
<evidence type="ECO:0000256" key="1">
    <source>
        <dbReference type="SAM" id="Phobius"/>
    </source>
</evidence>
<keyword evidence="1" id="KW-0472">Membrane</keyword>
<protein>
    <submittedName>
        <fullName evidence="2">Uncharacterized protein</fullName>
    </submittedName>
</protein>
<organism evidence="2 3">
    <name type="scientific">Paenibacillus chondroitinus</name>
    <dbReference type="NCBI Taxonomy" id="59842"/>
    <lineage>
        <taxon>Bacteria</taxon>
        <taxon>Bacillati</taxon>
        <taxon>Bacillota</taxon>
        <taxon>Bacilli</taxon>
        <taxon>Bacillales</taxon>
        <taxon>Paenibacillaceae</taxon>
        <taxon>Paenibacillus</taxon>
    </lineage>
</organism>
<keyword evidence="1" id="KW-1133">Transmembrane helix</keyword>
<accession>A0ABU6DHF3</accession>
<proteinExistence type="predicted"/>
<gene>
    <name evidence="2" type="ORF">P5G65_23990</name>
</gene>
<feature type="transmembrane region" description="Helical" evidence="1">
    <location>
        <begin position="101"/>
        <end position="121"/>
    </location>
</feature>
<feature type="transmembrane region" description="Helical" evidence="1">
    <location>
        <begin position="133"/>
        <end position="155"/>
    </location>
</feature>
<dbReference type="Proteomes" id="UP001355653">
    <property type="component" value="Unassembled WGS sequence"/>
</dbReference>
<keyword evidence="3" id="KW-1185">Reference proteome</keyword>